<dbReference type="eggNOG" id="ENOG502S57J">
    <property type="taxonomic scope" value="Eukaryota"/>
</dbReference>
<reference evidence="2" key="1">
    <citation type="submission" date="2005-09" db="EMBL/GenBank/DDBJ databases">
        <title>Annotation of the Aspergillus terreus NIH2624 genome.</title>
        <authorList>
            <person name="Birren B.W."/>
            <person name="Lander E.S."/>
            <person name="Galagan J.E."/>
            <person name="Nusbaum C."/>
            <person name="Devon K."/>
            <person name="Henn M."/>
            <person name="Ma L.-J."/>
            <person name="Jaffe D.B."/>
            <person name="Butler J."/>
            <person name="Alvarez P."/>
            <person name="Gnerre S."/>
            <person name="Grabherr M."/>
            <person name="Kleber M."/>
            <person name="Mauceli E.W."/>
            <person name="Brockman W."/>
            <person name="Rounsley S."/>
            <person name="Young S.K."/>
            <person name="LaButti K."/>
            <person name="Pushparaj V."/>
            <person name="DeCaprio D."/>
            <person name="Crawford M."/>
            <person name="Koehrsen M."/>
            <person name="Engels R."/>
            <person name="Montgomery P."/>
            <person name="Pearson M."/>
            <person name="Howarth C."/>
            <person name="Larson L."/>
            <person name="Luoma S."/>
            <person name="White J."/>
            <person name="Alvarado L."/>
            <person name="Kodira C.D."/>
            <person name="Zeng Q."/>
            <person name="Oleary S."/>
            <person name="Yandava C."/>
            <person name="Denning D.W."/>
            <person name="Nierman W.C."/>
            <person name="Milne T."/>
            <person name="Madden K."/>
        </authorList>
    </citation>
    <scope>NUCLEOTIDE SEQUENCE [LARGE SCALE GENOMIC DNA]</scope>
    <source>
        <strain evidence="2">NIH 2624 / FGSC A1156</strain>
    </source>
</reference>
<dbReference type="GeneID" id="4317810"/>
<dbReference type="AlphaFoldDB" id="Q0CSH8"/>
<dbReference type="Pfam" id="PF10604">
    <property type="entry name" value="Polyketide_cyc2"/>
    <property type="match status" value="1"/>
</dbReference>
<dbReference type="OMA" id="HRFSFEC"/>
<dbReference type="RefSeq" id="XP_001212534.1">
    <property type="nucleotide sequence ID" value="XM_001212534.1"/>
</dbReference>
<evidence type="ECO:0000313" key="1">
    <source>
        <dbReference type="EMBL" id="EAU36630.1"/>
    </source>
</evidence>
<dbReference type="Gene3D" id="3.30.530.20">
    <property type="match status" value="1"/>
</dbReference>
<evidence type="ECO:0000313" key="2">
    <source>
        <dbReference type="Proteomes" id="UP000007963"/>
    </source>
</evidence>
<organism evidence="1 2">
    <name type="scientific">Aspergillus terreus (strain NIH 2624 / FGSC A1156)</name>
    <dbReference type="NCBI Taxonomy" id="341663"/>
    <lineage>
        <taxon>Eukaryota</taxon>
        <taxon>Fungi</taxon>
        <taxon>Dikarya</taxon>
        <taxon>Ascomycota</taxon>
        <taxon>Pezizomycotina</taxon>
        <taxon>Eurotiomycetes</taxon>
        <taxon>Eurotiomycetidae</taxon>
        <taxon>Eurotiales</taxon>
        <taxon>Aspergillaceae</taxon>
        <taxon>Aspergillus</taxon>
        <taxon>Aspergillus subgen. Circumdati</taxon>
    </lineage>
</organism>
<dbReference type="PANTHER" id="PTHR36166">
    <property type="entry name" value="CHROMOSOME 9, WHOLE GENOME SHOTGUN SEQUENCE"/>
    <property type="match status" value="1"/>
</dbReference>
<dbReference type="EMBL" id="CH476597">
    <property type="protein sequence ID" value="EAU36630.1"/>
    <property type="molecule type" value="Genomic_DNA"/>
</dbReference>
<proteinExistence type="predicted"/>
<name>Q0CSH8_ASPTN</name>
<dbReference type="STRING" id="341663.Q0CSH8"/>
<dbReference type="InterPro" id="IPR019587">
    <property type="entry name" value="Polyketide_cyclase/dehydratase"/>
</dbReference>
<dbReference type="VEuPathDB" id="FungiDB:ATEG_03356"/>
<dbReference type="OrthoDB" id="509124at2759"/>
<protein>
    <submittedName>
        <fullName evidence="1">Uncharacterized protein</fullName>
    </submittedName>
</protein>
<gene>
    <name evidence="1" type="ORF">ATEG_03356</name>
</gene>
<sequence>MHTEIEIEAPPSVAREAFLNLAAIPTYHTDFLKQVVPQNQEKKDIEPGDRLTVIAGNMTFTPVVEVNSSTEFTWRGTLGSTWLFTGAHSFKFLPAGEGKTRFVHAEEFGGVLVPVFSLLSAASTEKGFQRFNEDFKKYVESRD</sequence>
<dbReference type="SUPFAM" id="SSF55961">
    <property type="entry name" value="Bet v1-like"/>
    <property type="match status" value="1"/>
</dbReference>
<dbReference type="CDD" id="cd07822">
    <property type="entry name" value="SRPBCC_4"/>
    <property type="match status" value="1"/>
</dbReference>
<dbReference type="PANTHER" id="PTHR36166:SF1">
    <property type="entry name" value="SRPBCC DOMAIN-CONTAINING PROTEIN"/>
    <property type="match status" value="1"/>
</dbReference>
<dbReference type="Proteomes" id="UP000007963">
    <property type="component" value="Unassembled WGS sequence"/>
</dbReference>
<dbReference type="HOGENOM" id="CLU_069867_4_0_1"/>
<accession>Q0CSH8</accession>
<dbReference type="InterPro" id="IPR023393">
    <property type="entry name" value="START-like_dom_sf"/>
</dbReference>